<dbReference type="GO" id="GO:0005829">
    <property type="term" value="C:cytosol"/>
    <property type="evidence" value="ECO:0007669"/>
    <property type="project" value="TreeGrafter"/>
</dbReference>
<gene>
    <name evidence="6" type="primary">ACBD6</name>
    <name evidence="6" type="ORF">SPIL2461_LOCUS12107</name>
</gene>
<dbReference type="EMBL" id="CAJNIZ010024335">
    <property type="protein sequence ID" value="CAE7476090.1"/>
    <property type="molecule type" value="Genomic_DNA"/>
</dbReference>
<evidence type="ECO:0000256" key="3">
    <source>
        <dbReference type="PROSITE-ProRule" id="PRU00023"/>
    </source>
</evidence>
<proteinExistence type="predicted"/>
<feature type="transmembrane region" description="Helical" evidence="5">
    <location>
        <begin position="351"/>
        <end position="375"/>
    </location>
</feature>
<evidence type="ECO:0000313" key="7">
    <source>
        <dbReference type="Proteomes" id="UP000649617"/>
    </source>
</evidence>
<reference evidence="6" key="1">
    <citation type="submission" date="2021-02" db="EMBL/GenBank/DDBJ databases">
        <authorList>
            <person name="Dougan E. K."/>
            <person name="Rhodes N."/>
            <person name="Thang M."/>
            <person name="Chan C."/>
        </authorList>
    </citation>
    <scope>NUCLEOTIDE SEQUENCE</scope>
</reference>
<feature type="repeat" description="ANK" evidence="3">
    <location>
        <begin position="110"/>
        <end position="142"/>
    </location>
</feature>
<dbReference type="GO" id="GO:0051059">
    <property type="term" value="F:NF-kappaB binding"/>
    <property type="evidence" value="ECO:0007669"/>
    <property type="project" value="TreeGrafter"/>
</dbReference>
<dbReference type="PANTHER" id="PTHR46680">
    <property type="entry name" value="NF-KAPPA-B INHIBITOR ALPHA"/>
    <property type="match status" value="1"/>
</dbReference>
<keyword evidence="5" id="KW-0812">Transmembrane</keyword>
<feature type="transmembrane region" description="Helical" evidence="5">
    <location>
        <begin position="317"/>
        <end position="339"/>
    </location>
</feature>
<comment type="caution">
    <text evidence="6">The sequence shown here is derived from an EMBL/GenBank/DDBJ whole genome shotgun (WGS) entry which is preliminary data.</text>
</comment>
<evidence type="ECO:0000256" key="2">
    <source>
        <dbReference type="ARBA" id="ARBA00023043"/>
    </source>
</evidence>
<dbReference type="PROSITE" id="PS50297">
    <property type="entry name" value="ANK_REP_REGION"/>
    <property type="match status" value="2"/>
</dbReference>
<evidence type="ECO:0000256" key="4">
    <source>
        <dbReference type="SAM" id="MobiDB-lite"/>
    </source>
</evidence>
<dbReference type="Pfam" id="PF12796">
    <property type="entry name" value="Ank_2"/>
    <property type="match status" value="1"/>
</dbReference>
<keyword evidence="1" id="KW-0677">Repeat</keyword>
<dbReference type="PANTHER" id="PTHR46680:SF3">
    <property type="entry name" value="NF-KAPPA-B INHIBITOR CACTUS"/>
    <property type="match status" value="1"/>
</dbReference>
<keyword evidence="5" id="KW-1133">Transmembrane helix</keyword>
<keyword evidence="7" id="KW-1185">Reference proteome</keyword>
<dbReference type="GO" id="GO:0071356">
    <property type="term" value="P:cellular response to tumor necrosis factor"/>
    <property type="evidence" value="ECO:0007669"/>
    <property type="project" value="TreeGrafter"/>
</dbReference>
<feature type="transmembrane region" description="Helical" evidence="5">
    <location>
        <begin position="283"/>
        <end position="305"/>
    </location>
</feature>
<sequence>MPVSRRKKSKKGKDDKEPAAKDKMAEEATEELKLSKESPKSAKSKGKESKEAPANAADDAEDAAAKPDDQFIGKFHSALRWGKQDSEVKAMVTDAGVSCRSATRAADPKTGNQALHIAVQNGHRELTKLLISWKADVTAQNFKGQTALHMSVEYDFHFISKLLLEKGAKREVENADGCKAILGISGSKEGVEAWDAPINILKNAASKEEVELAYKALEAADPTSLDKASLARIGMLKAKELPDIWDKGQFVELLNKEQLAQAHCRLQYHHLGFEEPAMARAKLASIVVALAVCSALHSLVSLAFVSAPAPQTPQTQLRGTVIDAVSSAAVPAILMTPAAASAADGEGVPSVVLGVGVLCALAAFSVVSSVISATVTSELD</sequence>
<keyword evidence="2 3" id="KW-0040">ANK repeat</keyword>
<feature type="compositionally biased region" description="Basic and acidic residues" evidence="4">
    <location>
        <begin position="12"/>
        <end position="51"/>
    </location>
</feature>
<dbReference type="SUPFAM" id="SSF48403">
    <property type="entry name" value="Ankyrin repeat"/>
    <property type="match status" value="1"/>
</dbReference>
<dbReference type="AlphaFoldDB" id="A0A812SHQ1"/>
<organism evidence="6 7">
    <name type="scientific">Symbiodinium pilosum</name>
    <name type="common">Dinoflagellate</name>
    <dbReference type="NCBI Taxonomy" id="2952"/>
    <lineage>
        <taxon>Eukaryota</taxon>
        <taxon>Sar</taxon>
        <taxon>Alveolata</taxon>
        <taxon>Dinophyceae</taxon>
        <taxon>Suessiales</taxon>
        <taxon>Symbiodiniaceae</taxon>
        <taxon>Symbiodinium</taxon>
    </lineage>
</organism>
<dbReference type="Gene3D" id="1.25.40.20">
    <property type="entry name" value="Ankyrin repeat-containing domain"/>
    <property type="match status" value="1"/>
</dbReference>
<keyword evidence="5" id="KW-0472">Membrane</keyword>
<feature type="region of interest" description="Disordered" evidence="4">
    <location>
        <begin position="1"/>
        <end position="64"/>
    </location>
</feature>
<evidence type="ECO:0000313" key="6">
    <source>
        <dbReference type="EMBL" id="CAE7476090.1"/>
    </source>
</evidence>
<dbReference type="PROSITE" id="PS50088">
    <property type="entry name" value="ANK_REPEAT"/>
    <property type="match status" value="2"/>
</dbReference>
<dbReference type="OrthoDB" id="346910at2759"/>
<dbReference type="SMART" id="SM00248">
    <property type="entry name" value="ANK"/>
    <property type="match status" value="2"/>
</dbReference>
<dbReference type="Proteomes" id="UP000649617">
    <property type="component" value="Unassembled WGS sequence"/>
</dbReference>
<evidence type="ECO:0000256" key="5">
    <source>
        <dbReference type="SAM" id="Phobius"/>
    </source>
</evidence>
<accession>A0A812SHQ1</accession>
<dbReference type="InterPro" id="IPR002110">
    <property type="entry name" value="Ankyrin_rpt"/>
</dbReference>
<protein>
    <submittedName>
        <fullName evidence="6">ACBD6 protein</fullName>
    </submittedName>
</protein>
<feature type="repeat" description="ANK" evidence="3">
    <location>
        <begin position="143"/>
        <end position="175"/>
    </location>
</feature>
<dbReference type="InterPro" id="IPR051070">
    <property type="entry name" value="NF-kappa-B_inhibitor"/>
</dbReference>
<evidence type="ECO:0000256" key="1">
    <source>
        <dbReference type="ARBA" id="ARBA00022737"/>
    </source>
</evidence>
<dbReference type="InterPro" id="IPR036770">
    <property type="entry name" value="Ankyrin_rpt-contain_sf"/>
</dbReference>
<feature type="compositionally biased region" description="Basic residues" evidence="4">
    <location>
        <begin position="1"/>
        <end position="11"/>
    </location>
</feature>
<name>A0A812SHQ1_SYMPI</name>